<dbReference type="InterPro" id="IPR001303">
    <property type="entry name" value="Aldolase_II/adducin_N"/>
</dbReference>
<sequence length="323" mass="35744">MENRWNHLFARSLGTALDECVYGSRLIGSDPALVLHGGGNTSIKAPFNDITGNSFDALFVKGSGWDLATIEEQGFAPLDLSRLRDLLALDSLSDREMVRELTTSSLDPDAPTPSVESLLHAYIPHPAVLHSHADAVVSITNVADGEKLVRDIFGDSVIVIPYVMPGFELAKTVTTMWPAQTHDRTIGMVLLNHGLFTFGETTAEAYSRHHELISKAEQWLNEHASVPRENSNGLPQVNSTVLADLRQRISTSANQPMILCRHSDPVSTRFVHRSDLKSLATRGPLTPDHVIRTKRIPMVGGDVEDYERAYVEYFNHFEHRGST</sequence>
<reference evidence="2" key="1">
    <citation type="submission" date="2018-05" db="EMBL/GenBank/DDBJ databases">
        <authorList>
            <person name="Lanie J.A."/>
            <person name="Ng W.-L."/>
            <person name="Kazmierczak K.M."/>
            <person name="Andrzejewski T.M."/>
            <person name="Davidsen T.M."/>
            <person name="Wayne K.J."/>
            <person name="Tettelin H."/>
            <person name="Glass J.I."/>
            <person name="Rusch D."/>
            <person name="Podicherti R."/>
            <person name="Tsui H.-C.T."/>
            <person name="Winkler M.E."/>
        </authorList>
    </citation>
    <scope>NUCLEOTIDE SEQUENCE</scope>
</reference>
<proteinExistence type="predicted"/>
<organism evidence="2">
    <name type="scientific">marine metagenome</name>
    <dbReference type="NCBI Taxonomy" id="408172"/>
    <lineage>
        <taxon>unclassified sequences</taxon>
        <taxon>metagenomes</taxon>
        <taxon>ecological metagenomes</taxon>
    </lineage>
</organism>
<name>A0A382G422_9ZZZZ</name>
<dbReference type="EMBL" id="UINC01053300">
    <property type="protein sequence ID" value="SVB69649.1"/>
    <property type="molecule type" value="Genomic_DNA"/>
</dbReference>
<evidence type="ECO:0000313" key="2">
    <source>
        <dbReference type="EMBL" id="SVB69649.1"/>
    </source>
</evidence>
<dbReference type="Pfam" id="PF00596">
    <property type="entry name" value="Aldolase_II"/>
    <property type="match status" value="1"/>
</dbReference>
<protein>
    <recommendedName>
        <fullName evidence="1">Class II aldolase/adducin N-terminal domain-containing protein</fullName>
    </recommendedName>
</protein>
<evidence type="ECO:0000259" key="1">
    <source>
        <dbReference type="SMART" id="SM01007"/>
    </source>
</evidence>
<feature type="domain" description="Class II aldolase/adducin N-terminal" evidence="1">
    <location>
        <begin position="19"/>
        <end position="220"/>
    </location>
</feature>
<dbReference type="InterPro" id="IPR036409">
    <property type="entry name" value="Aldolase_II/adducin_N_sf"/>
</dbReference>
<gene>
    <name evidence="2" type="ORF">METZ01_LOCUS222503</name>
</gene>
<dbReference type="Gene3D" id="3.40.225.10">
    <property type="entry name" value="Class II aldolase/adducin N-terminal domain"/>
    <property type="match status" value="1"/>
</dbReference>
<dbReference type="SMART" id="SM01007">
    <property type="entry name" value="Aldolase_II"/>
    <property type="match status" value="1"/>
</dbReference>
<feature type="non-terminal residue" evidence="2">
    <location>
        <position position="323"/>
    </location>
</feature>
<accession>A0A382G422</accession>
<dbReference type="SUPFAM" id="SSF53639">
    <property type="entry name" value="AraD/HMP-PK domain-like"/>
    <property type="match status" value="1"/>
</dbReference>
<dbReference type="AlphaFoldDB" id="A0A382G422"/>